<evidence type="ECO:0000256" key="2">
    <source>
        <dbReference type="ARBA" id="ARBA00010617"/>
    </source>
</evidence>
<dbReference type="InterPro" id="IPR017972">
    <property type="entry name" value="Cyt_P450_CS"/>
</dbReference>
<dbReference type="InterPro" id="IPR002401">
    <property type="entry name" value="Cyt_P450_E_grp-I"/>
</dbReference>
<evidence type="ECO:0000256" key="12">
    <source>
        <dbReference type="RuleBase" id="RU000461"/>
    </source>
</evidence>
<evidence type="ECO:0000256" key="4">
    <source>
        <dbReference type="ARBA" id="ARBA00022692"/>
    </source>
</evidence>
<sequence>MSPIFTDYPPFILVLISLILIFITILTTKSQARKSKNLPPGPFQYPIIGNILALGPKPHRSLATLSRKHGAMMSLKLGNITAIVISSPETAKTVFTKNDLLFSGRKPPLVTQAFGHHDLSMAWLPVCSQWRKLRKICKEQMFSAARLDATQGLRKEKLDKLREHIKACSESGRAVDIGGAAFTTSLNLISATLFSLEMGTYDSAVAQEMKDVVWGVMKCVGKLNLADYFPVLKRFDPQGIFKDTQYCFGKLLEVFDRIIDDKMKVKRGGDDLLETLIHLNQRDELSRDEIKHLLMDLFTAGTDTTSGTVEWAMTELLRNPEKLLRLQKEIKDNIVEGVQESDIPRLPYLQAVVKETFRLHPTAPLLAPHKADTDVEINGYTIPKDAQILVNVWASGRDLSVWPDADMFVPERFLDREINFRGQYFELIPFGAGRRICPGLPMANRMVHLMLATFVVDFGWQLEEELDMNEKFGLTLQKAIPLKAVPMKL</sequence>
<dbReference type="PRINTS" id="PR00463">
    <property type="entry name" value="EP450I"/>
</dbReference>
<organism evidence="14 15">
    <name type="scientific">Castilleja foliolosa</name>
    <dbReference type="NCBI Taxonomy" id="1961234"/>
    <lineage>
        <taxon>Eukaryota</taxon>
        <taxon>Viridiplantae</taxon>
        <taxon>Streptophyta</taxon>
        <taxon>Embryophyta</taxon>
        <taxon>Tracheophyta</taxon>
        <taxon>Spermatophyta</taxon>
        <taxon>Magnoliopsida</taxon>
        <taxon>eudicotyledons</taxon>
        <taxon>Gunneridae</taxon>
        <taxon>Pentapetalae</taxon>
        <taxon>asterids</taxon>
        <taxon>lamiids</taxon>
        <taxon>Lamiales</taxon>
        <taxon>Orobanchaceae</taxon>
        <taxon>Pedicularideae</taxon>
        <taxon>Castillejinae</taxon>
        <taxon>Castilleja</taxon>
    </lineage>
</organism>
<dbReference type="Gene3D" id="1.10.630.10">
    <property type="entry name" value="Cytochrome P450"/>
    <property type="match status" value="1"/>
</dbReference>
<evidence type="ECO:0000313" key="15">
    <source>
        <dbReference type="Proteomes" id="UP001632038"/>
    </source>
</evidence>
<dbReference type="AlphaFoldDB" id="A0ABD3E8Q8"/>
<keyword evidence="4 13" id="KW-0812">Transmembrane</keyword>
<dbReference type="GO" id="GO:0046872">
    <property type="term" value="F:metal ion binding"/>
    <property type="evidence" value="ECO:0007669"/>
    <property type="project" value="UniProtKB-KW"/>
</dbReference>
<comment type="cofactor">
    <cofactor evidence="11">
        <name>heme</name>
        <dbReference type="ChEBI" id="CHEBI:30413"/>
    </cofactor>
</comment>
<keyword evidence="3 11" id="KW-0349">Heme</keyword>
<evidence type="ECO:0000256" key="6">
    <source>
        <dbReference type="ARBA" id="ARBA00022989"/>
    </source>
</evidence>
<evidence type="ECO:0000256" key="5">
    <source>
        <dbReference type="ARBA" id="ARBA00022723"/>
    </source>
</evidence>
<dbReference type="CDD" id="cd11073">
    <property type="entry name" value="CYP76-like"/>
    <property type="match status" value="1"/>
</dbReference>
<reference evidence="15" key="1">
    <citation type="journal article" date="2024" name="IScience">
        <title>Strigolactones Initiate the Formation of Haustorium-like Structures in Castilleja.</title>
        <authorList>
            <person name="Buerger M."/>
            <person name="Peterson D."/>
            <person name="Chory J."/>
        </authorList>
    </citation>
    <scope>NUCLEOTIDE SEQUENCE [LARGE SCALE GENOMIC DNA]</scope>
</reference>
<dbReference type="GO" id="GO:0004497">
    <property type="term" value="F:monooxygenase activity"/>
    <property type="evidence" value="ECO:0007669"/>
    <property type="project" value="UniProtKB-KW"/>
</dbReference>
<evidence type="ECO:0000256" key="13">
    <source>
        <dbReference type="SAM" id="Phobius"/>
    </source>
</evidence>
<proteinExistence type="inferred from homology"/>
<protein>
    <recommendedName>
        <fullName evidence="16">Cytochrome P450</fullName>
    </recommendedName>
</protein>
<evidence type="ECO:0000256" key="1">
    <source>
        <dbReference type="ARBA" id="ARBA00004167"/>
    </source>
</evidence>
<keyword evidence="9 12" id="KW-0503">Monooxygenase</keyword>
<keyword evidence="6 13" id="KW-1133">Transmembrane helix</keyword>
<evidence type="ECO:0000313" key="14">
    <source>
        <dbReference type="EMBL" id="KAL3649494.1"/>
    </source>
</evidence>
<gene>
    <name evidence="14" type="ORF">CASFOL_005897</name>
</gene>
<feature type="binding site" description="axial binding residue" evidence="11">
    <location>
        <position position="437"/>
    </location>
    <ligand>
        <name>heme</name>
        <dbReference type="ChEBI" id="CHEBI:30413"/>
    </ligand>
    <ligandPart>
        <name>Fe</name>
        <dbReference type="ChEBI" id="CHEBI:18248"/>
    </ligandPart>
</feature>
<keyword evidence="8 11" id="KW-0408">Iron</keyword>
<evidence type="ECO:0000256" key="11">
    <source>
        <dbReference type="PIRSR" id="PIRSR602401-1"/>
    </source>
</evidence>
<dbReference type="InterPro" id="IPR001128">
    <property type="entry name" value="Cyt_P450"/>
</dbReference>
<comment type="subcellular location">
    <subcellularLocation>
        <location evidence="1">Membrane</location>
        <topology evidence="1">Single-pass membrane protein</topology>
    </subcellularLocation>
</comment>
<evidence type="ECO:0000256" key="9">
    <source>
        <dbReference type="ARBA" id="ARBA00023033"/>
    </source>
</evidence>
<dbReference type="GO" id="GO:0016020">
    <property type="term" value="C:membrane"/>
    <property type="evidence" value="ECO:0007669"/>
    <property type="project" value="UniProtKB-SubCell"/>
</dbReference>
<dbReference type="FunFam" id="1.10.630.10:FF:000007">
    <property type="entry name" value="Cytochrome P450 76C4"/>
    <property type="match status" value="1"/>
</dbReference>
<evidence type="ECO:0000256" key="7">
    <source>
        <dbReference type="ARBA" id="ARBA00023002"/>
    </source>
</evidence>
<dbReference type="Proteomes" id="UP001632038">
    <property type="component" value="Unassembled WGS sequence"/>
</dbReference>
<dbReference type="PRINTS" id="PR00385">
    <property type="entry name" value="P450"/>
</dbReference>
<dbReference type="SUPFAM" id="SSF48264">
    <property type="entry name" value="Cytochrome P450"/>
    <property type="match status" value="1"/>
</dbReference>
<dbReference type="PANTHER" id="PTHR47950:SF4">
    <property type="entry name" value="GERANIOL 8-HYDROXYLASE-LIKE"/>
    <property type="match status" value="1"/>
</dbReference>
<dbReference type="EMBL" id="JAVIJP010000007">
    <property type="protein sequence ID" value="KAL3649494.1"/>
    <property type="molecule type" value="Genomic_DNA"/>
</dbReference>
<keyword evidence="5 11" id="KW-0479">Metal-binding</keyword>
<dbReference type="Pfam" id="PF00067">
    <property type="entry name" value="p450"/>
    <property type="match status" value="1"/>
</dbReference>
<name>A0ABD3E8Q8_9LAMI</name>
<evidence type="ECO:0000256" key="3">
    <source>
        <dbReference type="ARBA" id="ARBA00022617"/>
    </source>
</evidence>
<keyword evidence="7 12" id="KW-0560">Oxidoreductase</keyword>
<evidence type="ECO:0000256" key="8">
    <source>
        <dbReference type="ARBA" id="ARBA00023004"/>
    </source>
</evidence>
<accession>A0ABD3E8Q8</accession>
<keyword evidence="10 13" id="KW-0472">Membrane</keyword>
<keyword evidence="15" id="KW-1185">Reference proteome</keyword>
<evidence type="ECO:0000256" key="10">
    <source>
        <dbReference type="ARBA" id="ARBA00023136"/>
    </source>
</evidence>
<feature type="transmembrane region" description="Helical" evidence="13">
    <location>
        <begin position="12"/>
        <end position="28"/>
    </location>
</feature>
<dbReference type="PROSITE" id="PS00086">
    <property type="entry name" value="CYTOCHROME_P450"/>
    <property type="match status" value="1"/>
</dbReference>
<dbReference type="InterPro" id="IPR036396">
    <property type="entry name" value="Cyt_P450_sf"/>
</dbReference>
<comment type="caution">
    <text evidence="14">The sequence shown here is derived from an EMBL/GenBank/DDBJ whole genome shotgun (WGS) entry which is preliminary data.</text>
</comment>
<dbReference type="PANTHER" id="PTHR47950">
    <property type="entry name" value="CYTOCHROME P450, FAMILY 76, SUBFAMILY C, POLYPEPTIDE 5-RELATED"/>
    <property type="match status" value="1"/>
</dbReference>
<evidence type="ECO:0008006" key="16">
    <source>
        <dbReference type="Google" id="ProtNLM"/>
    </source>
</evidence>
<comment type="similarity">
    <text evidence="2 12">Belongs to the cytochrome P450 family.</text>
</comment>